<protein>
    <submittedName>
        <fullName evidence="3">Putative transposase</fullName>
    </submittedName>
</protein>
<dbReference type="InterPro" id="IPR036397">
    <property type="entry name" value="RNaseH_sf"/>
</dbReference>
<dbReference type="PANTHER" id="PTHR46889:SF4">
    <property type="entry name" value="TRANSPOSASE INSO FOR INSERTION SEQUENCE ELEMENT IS911B-RELATED"/>
    <property type="match status" value="1"/>
</dbReference>
<dbReference type="PANTHER" id="PTHR46889">
    <property type="entry name" value="TRANSPOSASE INSF FOR INSERTION SEQUENCE IS3B-RELATED"/>
    <property type="match status" value="1"/>
</dbReference>
<dbReference type="Pfam" id="PF13276">
    <property type="entry name" value="HTH_21"/>
    <property type="match status" value="1"/>
</dbReference>
<dbReference type="Proteomes" id="UP000317573">
    <property type="component" value="Unassembled WGS sequence"/>
</dbReference>
<feature type="domain" description="Integrase catalytic" evidence="2">
    <location>
        <begin position="135"/>
        <end position="243"/>
    </location>
</feature>
<evidence type="ECO:0000259" key="2">
    <source>
        <dbReference type="PROSITE" id="PS50994"/>
    </source>
</evidence>
<gene>
    <name evidence="3" type="ORF">L618_008800000020</name>
</gene>
<proteinExistence type="predicted"/>
<name>A0A562D6X6_RHORH</name>
<sequence length="243" mass="27154">MEFIGAHQGNRVGADGLVWGVDSMCSVLTEHGLRIAPSTYYEHVNRGPSSRMLRDAQVIDAIYTLRQQQPLYRVLGARKMWIVLHSNGYGVARCTVERLMGQMGWRGATKKKCPRTTVGSPSNPRAADLVDRRFWAAAPNRLWVADFTYCRTETGWVYTAFVIDVFARKIVGWKVAAEMTANLVATAIDNAVESRKRFGAIDFTNLVHHSDAGSQGGFNRSSQHLDDGGVRWDAATSRHARRR</sequence>
<organism evidence="3 4">
    <name type="scientific">Rhodococcus rhodochrous J45</name>
    <dbReference type="NCBI Taxonomy" id="935266"/>
    <lineage>
        <taxon>Bacteria</taxon>
        <taxon>Bacillati</taxon>
        <taxon>Actinomycetota</taxon>
        <taxon>Actinomycetes</taxon>
        <taxon>Mycobacteriales</taxon>
        <taxon>Nocardiaceae</taxon>
        <taxon>Rhodococcus</taxon>
    </lineage>
</organism>
<dbReference type="NCBIfam" id="NF033516">
    <property type="entry name" value="transpos_IS3"/>
    <property type="match status" value="1"/>
</dbReference>
<dbReference type="InterPro" id="IPR012337">
    <property type="entry name" value="RNaseH-like_sf"/>
</dbReference>
<dbReference type="GO" id="GO:0003676">
    <property type="term" value="F:nucleic acid binding"/>
    <property type="evidence" value="ECO:0007669"/>
    <property type="project" value="InterPro"/>
</dbReference>
<dbReference type="PROSITE" id="PS50994">
    <property type="entry name" value="INTEGRASE"/>
    <property type="match status" value="1"/>
</dbReference>
<comment type="function">
    <text evidence="1">Involved in the transposition of the insertion sequence.</text>
</comment>
<dbReference type="EMBL" id="VLJT01000092">
    <property type="protein sequence ID" value="TWH05486.1"/>
    <property type="molecule type" value="Genomic_DNA"/>
</dbReference>
<dbReference type="Gene3D" id="3.30.420.10">
    <property type="entry name" value="Ribonuclease H-like superfamily/Ribonuclease H"/>
    <property type="match status" value="1"/>
</dbReference>
<dbReference type="InterPro" id="IPR025948">
    <property type="entry name" value="HTH-like_dom"/>
</dbReference>
<reference evidence="3 4" key="1">
    <citation type="submission" date="2019-07" db="EMBL/GenBank/DDBJ databases">
        <title>Genome sequencing of lignin-degrading bacterial isolates.</title>
        <authorList>
            <person name="Gladden J."/>
        </authorList>
    </citation>
    <scope>NUCLEOTIDE SEQUENCE [LARGE SCALE GENOMIC DNA]</scope>
    <source>
        <strain evidence="3 4">J45</strain>
    </source>
</reference>
<dbReference type="Pfam" id="PF00665">
    <property type="entry name" value="rve"/>
    <property type="match status" value="1"/>
</dbReference>
<dbReference type="RefSeq" id="WP_186455320.1">
    <property type="nucleotide sequence ID" value="NZ_VLJT01000092.1"/>
</dbReference>
<evidence type="ECO:0000313" key="4">
    <source>
        <dbReference type="Proteomes" id="UP000317573"/>
    </source>
</evidence>
<dbReference type="InterPro" id="IPR001584">
    <property type="entry name" value="Integrase_cat-core"/>
</dbReference>
<dbReference type="InterPro" id="IPR050900">
    <property type="entry name" value="Transposase_IS3/IS150/IS904"/>
</dbReference>
<accession>A0A562D6X6</accession>
<dbReference type="GO" id="GO:0015074">
    <property type="term" value="P:DNA integration"/>
    <property type="evidence" value="ECO:0007669"/>
    <property type="project" value="InterPro"/>
</dbReference>
<dbReference type="InterPro" id="IPR048020">
    <property type="entry name" value="Transpos_IS3"/>
</dbReference>
<dbReference type="AlphaFoldDB" id="A0A562D6X6"/>
<evidence type="ECO:0000313" key="3">
    <source>
        <dbReference type="EMBL" id="TWH05486.1"/>
    </source>
</evidence>
<dbReference type="SUPFAM" id="SSF53098">
    <property type="entry name" value="Ribonuclease H-like"/>
    <property type="match status" value="1"/>
</dbReference>
<comment type="caution">
    <text evidence="3">The sequence shown here is derived from an EMBL/GenBank/DDBJ whole genome shotgun (WGS) entry which is preliminary data.</text>
</comment>
<evidence type="ECO:0000256" key="1">
    <source>
        <dbReference type="ARBA" id="ARBA00002286"/>
    </source>
</evidence>